<name>F2NHD0_DESAR</name>
<evidence type="ECO:0000256" key="1">
    <source>
        <dbReference type="SAM" id="Phobius"/>
    </source>
</evidence>
<dbReference type="AlphaFoldDB" id="F2NHD0"/>
<dbReference type="Proteomes" id="UP000000483">
    <property type="component" value="Chromosome"/>
</dbReference>
<evidence type="ECO:0000313" key="2">
    <source>
        <dbReference type="EMBL" id="AEB09046.1"/>
    </source>
</evidence>
<organism evidence="2 3">
    <name type="scientific">Desulfobacca acetoxidans (strain ATCC 700848 / DSM 11109 / ASRB2)</name>
    <dbReference type="NCBI Taxonomy" id="880072"/>
    <lineage>
        <taxon>Bacteria</taxon>
        <taxon>Pseudomonadati</taxon>
        <taxon>Thermodesulfobacteriota</taxon>
        <taxon>Desulfobaccia</taxon>
        <taxon>Desulfobaccales</taxon>
        <taxon>Desulfobaccaceae</taxon>
        <taxon>Desulfobacca</taxon>
    </lineage>
</organism>
<feature type="transmembrane region" description="Helical" evidence="1">
    <location>
        <begin position="6"/>
        <end position="28"/>
    </location>
</feature>
<reference evidence="3" key="2">
    <citation type="submission" date="2011-03" db="EMBL/GenBank/DDBJ databases">
        <title>The complete genome of Desulfobacca acetoxidans DSM 11109.</title>
        <authorList>
            <consortium name="US DOE Joint Genome Institute (JGI-PGF)"/>
            <person name="Lucas S."/>
            <person name="Copeland A."/>
            <person name="Lapidus A."/>
            <person name="Bruce D."/>
            <person name="Goodwin L."/>
            <person name="Pitluck S."/>
            <person name="Peters L."/>
            <person name="Kyrpides N."/>
            <person name="Mavromatis K."/>
            <person name="Ivanova N."/>
            <person name="Ovchinnikova G."/>
            <person name="Teshima H."/>
            <person name="Detter J.C."/>
            <person name="Han C."/>
            <person name="Land M."/>
            <person name="Hauser L."/>
            <person name="Markowitz V."/>
            <person name="Cheng J.-F."/>
            <person name="Hugenholtz P."/>
            <person name="Woyke T."/>
            <person name="Wu D."/>
            <person name="Spring S."/>
            <person name="Schueler E."/>
            <person name="Brambilla E."/>
            <person name="Klenk H.-P."/>
            <person name="Eisen J.A."/>
        </authorList>
    </citation>
    <scope>NUCLEOTIDE SEQUENCE [LARGE SCALE GENOMIC DNA]</scope>
    <source>
        <strain evidence="3">ATCC 700848 / DSM 11109 / ASRB2</strain>
    </source>
</reference>
<keyword evidence="1" id="KW-0472">Membrane</keyword>
<feature type="transmembrane region" description="Helical" evidence="1">
    <location>
        <begin position="201"/>
        <end position="220"/>
    </location>
</feature>
<dbReference type="OrthoDB" id="9779692at2"/>
<proteinExistence type="predicted"/>
<keyword evidence="3" id="KW-1185">Reference proteome</keyword>
<protein>
    <submittedName>
        <fullName evidence="2">Uncharacterized protein</fullName>
    </submittedName>
</protein>
<dbReference type="RefSeq" id="WP_013706158.1">
    <property type="nucleotide sequence ID" value="NC_015388.1"/>
</dbReference>
<evidence type="ECO:0000313" key="3">
    <source>
        <dbReference type="Proteomes" id="UP000000483"/>
    </source>
</evidence>
<keyword evidence="1" id="KW-0812">Transmembrane</keyword>
<keyword evidence="1" id="KW-1133">Transmembrane helix</keyword>
<dbReference type="EMBL" id="CP002629">
    <property type="protein sequence ID" value="AEB09046.1"/>
    <property type="molecule type" value="Genomic_DNA"/>
</dbReference>
<sequence length="241" mass="26965">MNKKKLTTGIILLATFLAVLIAIFMPWYGKGANGRDRNGLEFSDDFFNSLAKGSSNYMADMRKVAVGFKGQTFEVQLKFKDAEVAQKAELLYTQAGAAVELNNQVLKIKGDMGQVMLAAIYDAEVMFHNHGDRLTAKYNLEPKAALKTWWISFQEMDKALKKQATPASFKQAAALIEISKRSIEPGYNFYGISPEPVSNNILLLTFMLVFYVVYTLWYGYGVFEIFEGFGMGAEAGHKEEV</sequence>
<gene>
    <name evidence="2" type="ordered locus">Desac_1184</name>
</gene>
<dbReference type="STRING" id="880072.Desac_1184"/>
<dbReference type="eggNOG" id="ENOG502ZDT8">
    <property type="taxonomic scope" value="Bacteria"/>
</dbReference>
<dbReference type="HOGENOM" id="CLU_1132158_0_0_7"/>
<accession>F2NHD0</accession>
<dbReference type="KEGG" id="dao:Desac_1184"/>
<reference evidence="2 3" key="1">
    <citation type="journal article" date="2011" name="Stand. Genomic Sci.">
        <title>Complete genome sequence of the acetate-degrading sulfate reducer Desulfobacca acetoxidans type strain (ASRB2).</title>
        <authorList>
            <person name="Goker M."/>
            <person name="Teshima H."/>
            <person name="Lapidus A."/>
            <person name="Nolan M."/>
            <person name="Lucas S."/>
            <person name="Hammon N."/>
            <person name="Deshpande S."/>
            <person name="Cheng J.F."/>
            <person name="Tapia R."/>
            <person name="Han C."/>
            <person name="Goodwin L."/>
            <person name="Pitluck S."/>
            <person name="Huntemann M."/>
            <person name="Liolios K."/>
            <person name="Ivanova N."/>
            <person name="Pagani I."/>
            <person name="Mavromatis K."/>
            <person name="Ovchinikova G."/>
            <person name="Pati A."/>
            <person name="Chen A."/>
            <person name="Palaniappan K."/>
            <person name="Land M."/>
            <person name="Hauser L."/>
            <person name="Brambilla E.M."/>
            <person name="Rohde M."/>
            <person name="Spring S."/>
            <person name="Detter J.C."/>
            <person name="Woyke T."/>
            <person name="Bristow J."/>
            <person name="Eisen J.A."/>
            <person name="Markowitz V."/>
            <person name="Hugenholtz P."/>
            <person name="Kyrpides N.C."/>
            <person name="Klenk H.P."/>
        </authorList>
    </citation>
    <scope>NUCLEOTIDE SEQUENCE [LARGE SCALE GENOMIC DNA]</scope>
    <source>
        <strain evidence="3">ATCC 700848 / DSM 11109 / ASRB2</strain>
    </source>
</reference>